<comment type="caution">
    <text evidence="1">The sequence shown here is derived from an EMBL/GenBank/DDBJ whole genome shotgun (WGS) entry which is preliminary data.</text>
</comment>
<gene>
    <name evidence="1" type="ORF">PQJ73_05120</name>
</gene>
<evidence type="ECO:0000313" key="1">
    <source>
        <dbReference type="EMBL" id="MDC7785057.1"/>
    </source>
</evidence>
<organism evidence="1 2">
    <name type="scientific">Rhodoplanes tepidamans</name>
    <name type="common">Rhodoplanes cryptolactis</name>
    <dbReference type="NCBI Taxonomy" id="200616"/>
    <lineage>
        <taxon>Bacteria</taxon>
        <taxon>Pseudomonadati</taxon>
        <taxon>Pseudomonadota</taxon>
        <taxon>Alphaproteobacteria</taxon>
        <taxon>Hyphomicrobiales</taxon>
        <taxon>Nitrobacteraceae</taxon>
        <taxon>Rhodoplanes</taxon>
    </lineage>
</organism>
<evidence type="ECO:0000313" key="2">
    <source>
        <dbReference type="Proteomes" id="UP001165652"/>
    </source>
</evidence>
<protein>
    <submittedName>
        <fullName evidence="1">Uncharacterized protein</fullName>
    </submittedName>
</protein>
<dbReference type="RefSeq" id="WP_272775907.1">
    <property type="nucleotide sequence ID" value="NZ_JAQQLI010000005.1"/>
</dbReference>
<name>A0ABT5J5X3_RHOTP</name>
<reference evidence="1" key="2">
    <citation type="submission" date="2023-02" db="EMBL/GenBank/DDBJ databases">
        <authorList>
            <person name="Rayyan A."/>
            <person name="Meyer T."/>
            <person name="Kyndt J.A."/>
        </authorList>
    </citation>
    <scope>NUCLEOTIDE SEQUENCE</scope>
    <source>
        <strain evidence="1">DSM 9987</strain>
    </source>
</reference>
<reference evidence="1" key="1">
    <citation type="journal article" date="2023" name="Microbiol Resour">
        <title>Genome Sequences of Rhodoplanes serenus and Two Thermotolerant Strains, Rhodoplanes tepidamans and 'Rhodoplanes cryptolactis,' Further Refine the Genus.</title>
        <authorList>
            <person name="Rayyan A.A."/>
            <person name="Kyndt J.A."/>
        </authorList>
    </citation>
    <scope>NUCLEOTIDE SEQUENCE</scope>
    <source>
        <strain evidence="1">DSM 9987</strain>
    </source>
</reference>
<sequence length="80" mass="8403">MTPTTPRTDDFRLERNGDAVTVVFTRTGAAFTFPLGPDGTISAPQVVAPATASPDYDEAEVRRTATELARLAVQGGPPAD</sequence>
<dbReference type="EMBL" id="JAQQLI010000005">
    <property type="protein sequence ID" value="MDC7785057.1"/>
    <property type="molecule type" value="Genomic_DNA"/>
</dbReference>
<accession>A0ABT5J5X3</accession>
<proteinExistence type="predicted"/>
<dbReference type="Proteomes" id="UP001165652">
    <property type="component" value="Unassembled WGS sequence"/>
</dbReference>
<keyword evidence="2" id="KW-1185">Reference proteome</keyword>